<evidence type="ECO:0000256" key="7">
    <source>
        <dbReference type="ARBA" id="ARBA00022741"/>
    </source>
</evidence>
<comment type="caution">
    <text evidence="20">The sequence shown here is derived from an EMBL/GenBank/DDBJ whole genome shotgun (WGS) entry which is preliminary data.</text>
</comment>
<feature type="coiled-coil region" evidence="14">
    <location>
        <begin position="102"/>
        <end position="136"/>
    </location>
</feature>
<feature type="transmembrane region" description="Helical" evidence="15">
    <location>
        <begin position="12"/>
        <end position="32"/>
    </location>
</feature>
<evidence type="ECO:0000256" key="8">
    <source>
        <dbReference type="ARBA" id="ARBA00022777"/>
    </source>
</evidence>
<dbReference type="NCBIfam" id="TIGR00229">
    <property type="entry name" value="sensory_box"/>
    <property type="match status" value="1"/>
</dbReference>
<dbReference type="EMBL" id="JTJC03000008">
    <property type="protein sequence ID" value="NHC37373.1"/>
    <property type="molecule type" value="Genomic_DNA"/>
</dbReference>
<evidence type="ECO:0000256" key="12">
    <source>
        <dbReference type="ARBA" id="ARBA00023136"/>
    </source>
</evidence>
<dbReference type="SMART" id="SM00388">
    <property type="entry name" value="HisKA"/>
    <property type="match status" value="1"/>
</dbReference>
<dbReference type="PANTHER" id="PTHR43547:SF2">
    <property type="entry name" value="HYBRID SIGNAL TRANSDUCTION HISTIDINE KINASE C"/>
    <property type="match status" value="1"/>
</dbReference>
<keyword evidence="4 13" id="KW-0597">Phosphoprotein</keyword>
<dbReference type="Proteomes" id="UP000031532">
    <property type="component" value="Unassembled WGS sequence"/>
</dbReference>
<evidence type="ECO:0000259" key="16">
    <source>
        <dbReference type="PROSITE" id="PS50109"/>
    </source>
</evidence>
<dbReference type="GO" id="GO:0016020">
    <property type="term" value="C:membrane"/>
    <property type="evidence" value="ECO:0007669"/>
    <property type="project" value="UniProtKB-SubCell"/>
</dbReference>
<feature type="domain" description="Histidine kinase" evidence="16">
    <location>
        <begin position="288"/>
        <end position="549"/>
    </location>
</feature>
<dbReference type="CDD" id="cd00082">
    <property type="entry name" value="HisKA"/>
    <property type="match status" value="1"/>
</dbReference>
<sequence>MLGSIRHFKGYGVAVIAVAVAFLLTQLIWWLIQPHLYPLFLAAVMVSSWYGSMGPGLFAIALSSVLCAYFFVPPFYSLAVERDGIDGLLQFVLVALLISYLNTRLRSTQEIAERNAREAQQNYEFLRQSQESLRRSEERYRILVEGVTEYAIFMLDPNGIFASWNVGSERMLGYSEAEIIGQPFARIFTSEAIRQGLPAQVLQMAIAEGFSRENRWHIRKDGTYIWTHCIITVLRDESGNLRGFAKIMQDITGRKLAEEEREELLLREQAARAQAEAANRAKDDFLAVVSHELRTPMTAIVGWAGMLQTGMLDEGRATLAMETIERNATLQMQLIEDLLDISRIVRGDIPLNFDRVDLARVITAAIEVVEPTANEKAIALEFMRESGVGNRESGDSDRSSIIWGDAERLQQVVWNLLSNAIKFTPEGGRVEVRLEKVKSQKLKVKSLTEDQLPSRSVAPASTTNYQLPTTNFAQIQVTDTGIGISPEFLPYVFDRFRQADSTSVRSNKGLGLGLAIARHLIELHGGTIRVDSPGRGQGTTFTIELPISERVSGAGEAEEKLTPHSSLLTPHPSLHGLRVLVVDDEADARQWIAIVLEESGAEVIAVGSVEEALEAIERQRPDVLISDIGMPGEDGYALIRKIRELEPQLGGTIPAVALTGYAREEDYTKALAEGFQLHVAKPIRAAELVAVVTSLAKMAGKL</sequence>
<dbReference type="SUPFAM" id="SSF55874">
    <property type="entry name" value="ATPase domain of HSP90 chaperone/DNA topoisomerase II/histidine kinase"/>
    <property type="match status" value="1"/>
</dbReference>
<name>A0A9X5E9G3_9CYAN</name>
<keyword evidence="10 15" id="KW-1133">Transmembrane helix</keyword>
<dbReference type="SMART" id="SM00448">
    <property type="entry name" value="REC"/>
    <property type="match status" value="1"/>
</dbReference>
<evidence type="ECO:0000256" key="1">
    <source>
        <dbReference type="ARBA" id="ARBA00000085"/>
    </source>
</evidence>
<keyword evidence="21" id="KW-1185">Reference proteome</keyword>
<dbReference type="PROSITE" id="PS50109">
    <property type="entry name" value="HIS_KIN"/>
    <property type="match status" value="1"/>
</dbReference>
<keyword evidence="5" id="KW-0808">Transferase</keyword>
<feature type="domain" description="Response regulatory" evidence="17">
    <location>
        <begin position="578"/>
        <end position="696"/>
    </location>
</feature>
<dbReference type="InterPro" id="IPR036890">
    <property type="entry name" value="HATPase_C_sf"/>
</dbReference>
<dbReference type="InterPro" id="IPR005467">
    <property type="entry name" value="His_kinase_dom"/>
</dbReference>
<proteinExistence type="predicted"/>
<dbReference type="PROSITE" id="PS50113">
    <property type="entry name" value="PAC"/>
    <property type="match status" value="1"/>
</dbReference>
<dbReference type="CDD" id="cd17580">
    <property type="entry name" value="REC_2_DhkD-like"/>
    <property type="match status" value="1"/>
</dbReference>
<dbReference type="SMART" id="SM00086">
    <property type="entry name" value="PAC"/>
    <property type="match status" value="1"/>
</dbReference>
<feature type="domain" description="PAS" evidence="18">
    <location>
        <begin position="136"/>
        <end position="209"/>
    </location>
</feature>
<evidence type="ECO:0000259" key="17">
    <source>
        <dbReference type="PROSITE" id="PS50110"/>
    </source>
</evidence>
<dbReference type="SMART" id="SM00091">
    <property type="entry name" value="PAS"/>
    <property type="match status" value="1"/>
</dbReference>
<evidence type="ECO:0000256" key="13">
    <source>
        <dbReference type="PROSITE-ProRule" id="PRU00169"/>
    </source>
</evidence>
<dbReference type="InterPro" id="IPR011006">
    <property type="entry name" value="CheY-like_superfamily"/>
</dbReference>
<comment type="catalytic activity">
    <reaction evidence="1">
        <text>ATP + protein L-histidine = ADP + protein N-phospho-L-histidine.</text>
        <dbReference type="EC" id="2.7.13.3"/>
    </reaction>
</comment>
<evidence type="ECO:0000256" key="3">
    <source>
        <dbReference type="ARBA" id="ARBA00012438"/>
    </source>
</evidence>
<dbReference type="Gene3D" id="1.10.287.130">
    <property type="match status" value="1"/>
</dbReference>
<keyword evidence="9" id="KW-0067">ATP-binding</keyword>
<dbReference type="InterPro" id="IPR000700">
    <property type="entry name" value="PAS-assoc_C"/>
</dbReference>
<dbReference type="PANTHER" id="PTHR43547">
    <property type="entry name" value="TWO-COMPONENT HISTIDINE KINASE"/>
    <property type="match status" value="1"/>
</dbReference>
<dbReference type="SUPFAM" id="SSF47384">
    <property type="entry name" value="Homodimeric domain of signal transducing histidine kinase"/>
    <property type="match status" value="1"/>
</dbReference>
<accession>A0A9X5E9G3</accession>
<feature type="coiled-coil region" evidence="14">
    <location>
        <begin position="254"/>
        <end position="281"/>
    </location>
</feature>
<evidence type="ECO:0000256" key="10">
    <source>
        <dbReference type="ARBA" id="ARBA00022989"/>
    </source>
</evidence>
<protein>
    <recommendedName>
        <fullName evidence="3">histidine kinase</fullName>
        <ecNumber evidence="3">2.7.13.3</ecNumber>
    </recommendedName>
</protein>
<evidence type="ECO:0000259" key="19">
    <source>
        <dbReference type="PROSITE" id="PS50113"/>
    </source>
</evidence>
<reference evidence="20 21" key="1">
    <citation type="journal article" date="2015" name="Genome Announc.">
        <title>Draft Genome Sequence of the Terrestrial Cyanobacterium Scytonema millei VB511283, Isolated from Eastern India.</title>
        <authorList>
            <person name="Sen D."/>
            <person name="Chandrababunaidu M.M."/>
            <person name="Singh D."/>
            <person name="Sanghi N."/>
            <person name="Ghorai A."/>
            <person name="Mishra G.P."/>
            <person name="Madduluri M."/>
            <person name="Adhikary S.P."/>
            <person name="Tripathy S."/>
        </authorList>
    </citation>
    <scope>NUCLEOTIDE SEQUENCE [LARGE SCALE GENOMIC DNA]</scope>
    <source>
        <strain evidence="20 21">VB511283</strain>
    </source>
</reference>
<dbReference type="Gene3D" id="3.40.50.2300">
    <property type="match status" value="1"/>
</dbReference>
<dbReference type="Pfam" id="PF00512">
    <property type="entry name" value="HisKA"/>
    <property type="match status" value="1"/>
</dbReference>
<keyword evidence="7" id="KW-0547">Nucleotide-binding</keyword>
<dbReference type="InterPro" id="IPR035965">
    <property type="entry name" value="PAS-like_dom_sf"/>
</dbReference>
<dbReference type="FunFam" id="3.30.565.10:FF:000030">
    <property type="entry name" value="Ethylene receptor 1"/>
    <property type="match status" value="1"/>
</dbReference>
<evidence type="ECO:0000256" key="11">
    <source>
        <dbReference type="ARBA" id="ARBA00023012"/>
    </source>
</evidence>
<keyword evidence="11" id="KW-0902">Two-component regulatory system</keyword>
<dbReference type="PRINTS" id="PR00344">
    <property type="entry name" value="BCTRLSENSOR"/>
</dbReference>
<dbReference type="InterPro" id="IPR003594">
    <property type="entry name" value="HATPase_dom"/>
</dbReference>
<dbReference type="OrthoDB" id="499174at2"/>
<dbReference type="RefSeq" id="WP_039714368.1">
    <property type="nucleotide sequence ID" value="NZ_JTJC03000008.1"/>
</dbReference>
<dbReference type="InterPro" id="IPR000014">
    <property type="entry name" value="PAS"/>
</dbReference>
<evidence type="ECO:0000256" key="9">
    <source>
        <dbReference type="ARBA" id="ARBA00022840"/>
    </source>
</evidence>
<dbReference type="SMART" id="SM00387">
    <property type="entry name" value="HATPase_c"/>
    <property type="match status" value="1"/>
</dbReference>
<evidence type="ECO:0000313" key="21">
    <source>
        <dbReference type="Proteomes" id="UP000031532"/>
    </source>
</evidence>
<dbReference type="CDD" id="cd00130">
    <property type="entry name" value="PAS"/>
    <property type="match status" value="1"/>
</dbReference>
<dbReference type="GO" id="GO:0000155">
    <property type="term" value="F:phosphorelay sensor kinase activity"/>
    <property type="evidence" value="ECO:0007669"/>
    <property type="project" value="InterPro"/>
</dbReference>
<organism evidence="20 21">
    <name type="scientific">Scytonema millei VB511283</name>
    <dbReference type="NCBI Taxonomy" id="1245923"/>
    <lineage>
        <taxon>Bacteria</taxon>
        <taxon>Bacillati</taxon>
        <taxon>Cyanobacteriota</taxon>
        <taxon>Cyanophyceae</taxon>
        <taxon>Nostocales</taxon>
        <taxon>Scytonemataceae</taxon>
        <taxon>Scytonema</taxon>
    </lineage>
</organism>
<dbReference type="InterPro" id="IPR038318">
    <property type="entry name" value="KdpD_sf"/>
</dbReference>
<dbReference type="Pfam" id="PF13426">
    <property type="entry name" value="PAS_9"/>
    <property type="match status" value="1"/>
</dbReference>
<dbReference type="Gene3D" id="3.30.450.20">
    <property type="entry name" value="PAS domain"/>
    <property type="match status" value="1"/>
</dbReference>
<evidence type="ECO:0000256" key="15">
    <source>
        <dbReference type="SAM" id="Phobius"/>
    </source>
</evidence>
<gene>
    <name evidence="20" type="ORF">QH73_0022500</name>
</gene>
<dbReference type="SUPFAM" id="SSF55785">
    <property type="entry name" value="PYP-like sensor domain (PAS domain)"/>
    <property type="match status" value="1"/>
</dbReference>
<evidence type="ECO:0000313" key="20">
    <source>
        <dbReference type="EMBL" id="NHC37373.1"/>
    </source>
</evidence>
<dbReference type="InterPro" id="IPR036097">
    <property type="entry name" value="HisK_dim/P_sf"/>
</dbReference>
<dbReference type="Gene3D" id="1.20.120.620">
    <property type="entry name" value="Backbone structure of the membrane domain of e. Coli histidine kinase receptor kdpd"/>
    <property type="match status" value="1"/>
</dbReference>
<evidence type="ECO:0000256" key="4">
    <source>
        <dbReference type="ARBA" id="ARBA00022553"/>
    </source>
</evidence>
<keyword evidence="12 15" id="KW-0472">Membrane</keyword>
<dbReference type="Gene3D" id="3.30.565.10">
    <property type="entry name" value="Histidine kinase-like ATPase, C-terminal domain"/>
    <property type="match status" value="1"/>
</dbReference>
<dbReference type="Pfam" id="PF00072">
    <property type="entry name" value="Response_reg"/>
    <property type="match status" value="1"/>
</dbReference>
<dbReference type="Pfam" id="PF13493">
    <property type="entry name" value="DUF4118"/>
    <property type="match status" value="1"/>
</dbReference>
<feature type="domain" description="PAC" evidence="19">
    <location>
        <begin position="210"/>
        <end position="263"/>
    </location>
</feature>
<dbReference type="GO" id="GO:0005524">
    <property type="term" value="F:ATP binding"/>
    <property type="evidence" value="ECO:0007669"/>
    <property type="project" value="UniProtKB-KW"/>
</dbReference>
<keyword evidence="8" id="KW-0418">Kinase</keyword>
<dbReference type="InterPro" id="IPR004358">
    <property type="entry name" value="Sig_transdc_His_kin-like_C"/>
</dbReference>
<keyword evidence="6 15" id="KW-0812">Transmembrane</keyword>
<dbReference type="SUPFAM" id="SSF52172">
    <property type="entry name" value="CheY-like"/>
    <property type="match status" value="1"/>
</dbReference>
<dbReference type="PROSITE" id="PS50110">
    <property type="entry name" value="RESPONSE_REGULATORY"/>
    <property type="match status" value="1"/>
</dbReference>
<evidence type="ECO:0000256" key="5">
    <source>
        <dbReference type="ARBA" id="ARBA00022679"/>
    </source>
</evidence>
<dbReference type="EC" id="2.7.13.3" evidence="3"/>
<dbReference type="InterPro" id="IPR025201">
    <property type="entry name" value="KdpD_TM"/>
</dbReference>
<evidence type="ECO:0000256" key="14">
    <source>
        <dbReference type="SAM" id="Coils"/>
    </source>
</evidence>
<evidence type="ECO:0000259" key="18">
    <source>
        <dbReference type="PROSITE" id="PS50112"/>
    </source>
</evidence>
<evidence type="ECO:0000256" key="2">
    <source>
        <dbReference type="ARBA" id="ARBA00004141"/>
    </source>
</evidence>
<dbReference type="InterPro" id="IPR001789">
    <property type="entry name" value="Sig_transdc_resp-reg_receiver"/>
</dbReference>
<dbReference type="PROSITE" id="PS50112">
    <property type="entry name" value="PAS"/>
    <property type="match status" value="1"/>
</dbReference>
<dbReference type="InterPro" id="IPR003661">
    <property type="entry name" value="HisK_dim/P_dom"/>
</dbReference>
<comment type="subcellular location">
    <subcellularLocation>
        <location evidence="2">Membrane</location>
        <topology evidence="2">Multi-pass membrane protein</topology>
    </subcellularLocation>
</comment>
<dbReference type="AlphaFoldDB" id="A0A9X5E9G3"/>
<keyword evidence="14" id="KW-0175">Coiled coil</keyword>
<dbReference type="InterPro" id="IPR001610">
    <property type="entry name" value="PAC"/>
</dbReference>
<evidence type="ECO:0000256" key="6">
    <source>
        <dbReference type="ARBA" id="ARBA00022692"/>
    </source>
</evidence>
<feature type="modified residue" description="4-aspartylphosphate" evidence="13">
    <location>
        <position position="627"/>
    </location>
</feature>
<dbReference type="Pfam" id="PF02518">
    <property type="entry name" value="HATPase_c"/>
    <property type="match status" value="1"/>
</dbReference>